<sequence length="208" mass="22488">MDVSRSMLRRFLIDPRPPSLPAHTNKMTVQKKGTGIPANGDMSENQSKVKILKFSLVRSIKWTVAHLISAPNVGFCHSSSVALRCNLLDAMQCRSAPEKALDQNIEQNKQSHASSPEVQHSMSTTCDGCNAGVPPLIGALQEKGSSAAPGDASKFACWSVSAASEACKNPSFSIPNSSGRQTRLVREMAVWHCVPVTLRPLDMFRIAS</sequence>
<dbReference type="AlphaFoldDB" id="A0AAN6NDQ6"/>
<organism evidence="1 2">
    <name type="scientific">Diplogelasinospora grovesii</name>
    <dbReference type="NCBI Taxonomy" id="303347"/>
    <lineage>
        <taxon>Eukaryota</taxon>
        <taxon>Fungi</taxon>
        <taxon>Dikarya</taxon>
        <taxon>Ascomycota</taxon>
        <taxon>Pezizomycotina</taxon>
        <taxon>Sordariomycetes</taxon>
        <taxon>Sordariomycetidae</taxon>
        <taxon>Sordariales</taxon>
        <taxon>Diplogelasinosporaceae</taxon>
        <taxon>Diplogelasinospora</taxon>
    </lineage>
</organism>
<proteinExistence type="predicted"/>
<accession>A0AAN6NDQ6</accession>
<reference evidence="2" key="1">
    <citation type="journal article" date="2023" name="Mol. Phylogenet. Evol.">
        <title>Genome-scale phylogeny and comparative genomics of the fungal order Sordariales.</title>
        <authorList>
            <person name="Hensen N."/>
            <person name="Bonometti L."/>
            <person name="Westerberg I."/>
            <person name="Brannstrom I.O."/>
            <person name="Guillou S."/>
            <person name="Cros-Aarteil S."/>
            <person name="Calhoun S."/>
            <person name="Haridas S."/>
            <person name="Kuo A."/>
            <person name="Mondo S."/>
            <person name="Pangilinan J."/>
            <person name="Riley R."/>
            <person name="LaButti K."/>
            <person name="Andreopoulos B."/>
            <person name="Lipzen A."/>
            <person name="Chen C."/>
            <person name="Yan M."/>
            <person name="Daum C."/>
            <person name="Ng V."/>
            <person name="Clum A."/>
            <person name="Steindorff A."/>
            <person name="Ohm R.A."/>
            <person name="Martin F."/>
            <person name="Silar P."/>
            <person name="Natvig D.O."/>
            <person name="Lalanne C."/>
            <person name="Gautier V."/>
            <person name="Ament-Velasquez S.L."/>
            <person name="Kruys A."/>
            <person name="Hutchinson M.I."/>
            <person name="Powell A.J."/>
            <person name="Barry K."/>
            <person name="Miller A.N."/>
            <person name="Grigoriev I.V."/>
            <person name="Debuchy R."/>
            <person name="Gladieux P."/>
            <person name="Hiltunen Thoren M."/>
            <person name="Johannesson H."/>
        </authorList>
    </citation>
    <scope>NUCLEOTIDE SEQUENCE [LARGE SCALE GENOMIC DNA]</scope>
    <source>
        <strain evidence="2">CBS 340.73</strain>
    </source>
</reference>
<evidence type="ECO:0000313" key="1">
    <source>
        <dbReference type="EMBL" id="KAK3943575.1"/>
    </source>
</evidence>
<name>A0AAN6NDQ6_9PEZI</name>
<evidence type="ECO:0000313" key="2">
    <source>
        <dbReference type="Proteomes" id="UP001303473"/>
    </source>
</evidence>
<comment type="caution">
    <text evidence="1">The sequence shown here is derived from an EMBL/GenBank/DDBJ whole genome shotgun (WGS) entry which is preliminary data.</text>
</comment>
<gene>
    <name evidence="1" type="ORF">QBC46DRAFT_405352</name>
</gene>
<keyword evidence="2" id="KW-1185">Reference proteome</keyword>
<protein>
    <submittedName>
        <fullName evidence="1">Uncharacterized protein</fullName>
    </submittedName>
</protein>
<dbReference type="EMBL" id="MU853765">
    <property type="protein sequence ID" value="KAK3943575.1"/>
    <property type="molecule type" value="Genomic_DNA"/>
</dbReference>
<dbReference type="Proteomes" id="UP001303473">
    <property type="component" value="Unassembled WGS sequence"/>
</dbReference>